<name>A0A7I7KTR6_9MYCO</name>
<gene>
    <name evidence="4" type="primary">PPE31_3</name>
    <name evidence="4" type="ORF">MCOO_08730</name>
</gene>
<dbReference type="PANTHER" id="PTHR46766">
    <property type="entry name" value="GLUTAMINE-RICH PROTEIN 2"/>
    <property type="match status" value="1"/>
</dbReference>
<dbReference type="EMBL" id="AP022569">
    <property type="protein sequence ID" value="BBX44858.1"/>
    <property type="molecule type" value="Genomic_DNA"/>
</dbReference>
<feature type="domain" description="PPE family C-terminal" evidence="3">
    <location>
        <begin position="339"/>
        <end position="425"/>
    </location>
</feature>
<dbReference type="Pfam" id="PF12484">
    <property type="entry name" value="PPE-SVP"/>
    <property type="match status" value="1"/>
</dbReference>
<dbReference type="Proteomes" id="UP000465866">
    <property type="component" value="Chromosome"/>
</dbReference>
<evidence type="ECO:0000256" key="1">
    <source>
        <dbReference type="ARBA" id="ARBA00010652"/>
    </source>
</evidence>
<proteinExistence type="inferred from homology"/>
<organism evidence="4 5">
    <name type="scientific">Mycobacterium cookii</name>
    <dbReference type="NCBI Taxonomy" id="1775"/>
    <lineage>
        <taxon>Bacteria</taxon>
        <taxon>Bacillati</taxon>
        <taxon>Actinomycetota</taxon>
        <taxon>Actinomycetes</taxon>
        <taxon>Mycobacteriales</taxon>
        <taxon>Mycobacteriaceae</taxon>
        <taxon>Mycobacterium</taxon>
    </lineage>
</organism>
<reference evidence="4 5" key="1">
    <citation type="journal article" date="2019" name="Emerg. Microbes Infect.">
        <title>Comprehensive subspecies identification of 175 nontuberculous mycobacteria species based on 7547 genomic profiles.</title>
        <authorList>
            <person name="Matsumoto Y."/>
            <person name="Kinjo T."/>
            <person name="Motooka D."/>
            <person name="Nabeya D."/>
            <person name="Jung N."/>
            <person name="Uechi K."/>
            <person name="Horii T."/>
            <person name="Iida T."/>
            <person name="Fujita J."/>
            <person name="Nakamura S."/>
        </authorList>
    </citation>
    <scope>NUCLEOTIDE SEQUENCE [LARGE SCALE GENOMIC DNA]</scope>
    <source>
        <strain evidence="4 5">JCM 12404</strain>
    </source>
</reference>
<keyword evidence="5" id="KW-1185">Reference proteome</keyword>
<dbReference type="FunFam" id="1.20.1260.20:FF:000001">
    <property type="entry name" value="PPE family protein PPE41"/>
    <property type="match status" value="1"/>
</dbReference>
<dbReference type="Gene3D" id="1.20.1260.20">
    <property type="entry name" value="PPE superfamily"/>
    <property type="match status" value="1"/>
</dbReference>
<evidence type="ECO:0000313" key="4">
    <source>
        <dbReference type="EMBL" id="BBX44858.1"/>
    </source>
</evidence>
<evidence type="ECO:0000313" key="5">
    <source>
        <dbReference type="Proteomes" id="UP000465866"/>
    </source>
</evidence>
<dbReference type="KEGG" id="mcoo:MCOO_08730"/>
<evidence type="ECO:0000259" key="2">
    <source>
        <dbReference type="Pfam" id="PF00823"/>
    </source>
</evidence>
<dbReference type="InterPro" id="IPR000030">
    <property type="entry name" value="PPE_dom"/>
</dbReference>
<sequence length="429" mass="41089">MDFGALPPEINSGRMYAGPGSTPMLAAASAWDALAAELGSAASSYASVVGSLAEGPWRGTASAAMATAAAPYVQWMTEAAAQAEQTGYQAKAAAGAYEAAFAMTVPPAVVAANRTQLAALVATNVLGQNTAAIAANEVQYGEMWAQDAAAMYGYAGSSAAASAVAPFKSPPETTNAAGAASQGDAVAQAAGTSSSAGTQSALSQVISSVPNTLQGLASPMSASGVSPFAPGSNTATTGIAGFLNMLDGQTGSSIGSFLASGLSNGVLSGNWLNPASISPAVTTAFGDIGFLAVAGQAGSGLNPALLMGSTAAPSAIGAAGLSHAGSAIGSSGLGGSAVSAGVGRATLVGTVSVPPSWTAAVPATSQAATATAAEGWYNPPGIEEASARPGVPGMPGMPMGGGAGGRGWGFAAPRYGFKPTVVAHPPAAG</sequence>
<protein>
    <submittedName>
        <fullName evidence="4">PPE family protein</fullName>
    </submittedName>
</protein>
<dbReference type="RefSeq" id="WP_163775245.1">
    <property type="nucleotide sequence ID" value="NZ_AP022569.1"/>
</dbReference>
<accession>A0A7I7KTR6</accession>
<dbReference type="SUPFAM" id="SSF140459">
    <property type="entry name" value="PE/PPE dimer-like"/>
    <property type="match status" value="1"/>
</dbReference>
<dbReference type="AlphaFoldDB" id="A0A7I7KTR6"/>
<comment type="similarity">
    <text evidence="1">Belongs to the mycobacterial PPE family.</text>
</comment>
<dbReference type="InterPro" id="IPR022171">
    <property type="entry name" value="PPE_C"/>
</dbReference>
<feature type="domain" description="PPE" evidence="2">
    <location>
        <begin position="2"/>
        <end position="164"/>
    </location>
</feature>
<dbReference type="Pfam" id="PF00823">
    <property type="entry name" value="PPE"/>
    <property type="match status" value="1"/>
</dbReference>
<dbReference type="InterPro" id="IPR038332">
    <property type="entry name" value="PPE_sf"/>
</dbReference>
<dbReference type="PANTHER" id="PTHR46766:SF1">
    <property type="entry name" value="GLUTAMINE-RICH PROTEIN 2"/>
    <property type="match status" value="1"/>
</dbReference>
<evidence type="ECO:0000259" key="3">
    <source>
        <dbReference type="Pfam" id="PF12484"/>
    </source>
</evidence>
<dbReference type="GO" id="GO:0052572">
    <property type="term" value="P:response to host immune response"/>
    <property type="evidence" value="ECO:0007669"/>
    <property type="project" value="TreeGrafter"/>
</dbReference>